<dbReference type="InterPro" id="IPR045759">
    <property type="entry name" value="Ap4A_phos1/2_N"/>
</dbReference>
<dbReference type="SUPFAM" id="SSF54197">
    <property type="entry name" value="HIT-like"/>
    <property type="match status" value="1"/>
</dbReference>
<dbReference type="InterPro" id="IPR043171">
    <property type="entry name" value="Ap4A_phos1/2-like"/>
</dbReference>
<evidence type="ECO:0000259" key="1">
    <source>
        <dbReference type="Pfam" id="PF09830"/>
    </source>
</evidence>
<dbReference type="EMBL" id="JACKZP010000182">
    <property type="protein sequence ID" value="MBC1305255.1"/>
    <property type="molecule type" value="Genomic_DNA"/>
</dbReference>
<evidence type="ECO:0000313" key="4">
    <source>
        <dbReference type="Proteomes" id="UP000570851"/>
    </source>
</evidence>
<accession>A0ABR6SFU7</accession>
<dbReference type="PANTHER" id="PTHR38420:SF1">
    <property type="entry name" value="PUTATIVE (AFU_ORTHOLOGUE AFUA_5G14690)-RELATED"/>
    <property type="match status" value="1"/>
</dbReference>
<dbReference type="InterPro" id="IPR019200">
    <property type="entry name" value="ATP_adenylylTrfase_C"/>
</dbReference>
<evidence type="ECO:0000259" key="2">
    <source>
        <dbReference type="Pfam" id="PF19327"/>
    </source>
</evidence>
<keyword evidence="4" id="KW-1185">Reference proteome</keyword>
<sequence>MTRTEGKILLKPDTLWEQVKKQTEYALNCGALLSIPTEFEFVEQDGVNFLVRILSNLDRKNADKKKREKKSAGKEFNPFLPYEQDLFVADISDTHVCIFNKFNVVDYHLLIITRDFEEQEKLLTLADFTAMWACLAGIDGLAFYNGGKLAGASQRHKHLQLVPLPFTASATQIPIAPLLASAKFEESIATIPGLPFVHAFASLQPAWVDSPLMGADATLEIYHKLLRAVGLGAVGDDRQSGAYNLLATREWMLIVPRSQEHFQSISVNSLGFAGALLVKNASEMQILKQHGPMNILKEVAIAYGETKPIAINSY</sequence>
<reference evidence="3 4" key="1">
    <citation type="submission" date="2019-11" db="EMBL/GenBank/DDBJ databases">
        <title>Comparison of genomes from free-living endosymbiotic cyanobacteria isolated from Azolla.</title>
        <authorList>
            <person name="Thiel T."/>
            <person name="Pratte B."/>
        </authorList>
    </citation>
    <scope>NUCLEOTIDE SEQUENCE [LARGE SCALE GENOMIC DNA]</scope>
    <source>
        <strain evidence="3 4">N2B</strain>
    </source>
</reference>
<dbReference type="RefSeq" id="WP_011320053.1">
    <property type="nucleotide sequence ID" value="NZ_JACKZP010000182.1"/>
</dbReference>
<feature type="domain" description="Ap4A phosphorylase 1/2 N-terminal" evidence="2">
    <location>
        <begin position="7"/>
        <end position="180"/>
    </location>
</feature>
<evidence type="ECO:0000313" key="3">
    <source>
        <dbReference type="EMBL" id="MBC1305255.1"/>
    </source>
</evidence>
<dbReference type="Proteomes" id="UP000570851">
    <property type="component" value="Unassembled WGS sequence"/>
</dbReference>
<gene>
    <name evidence="3" type="ORF">GNE12_25440</name>
</gene>
<feature type="domain" description="ATP adenylyltransferase C-terminal" evidence="1">
    <location>
        <begin position="193"/>
        <end position="301"/>
    </location>
</feature>
<dbReference type="Pfam" id="PF19327">
    <property type="entry name" value="Ap4A_phos_N"/>
    <property type="match status" value="1"/>
</dbReference>
<comment type="caution">
    <text evidence="3">The sequence shown here is derived from an EMBL/GenBank/DDBJ whole genome shotgun (WGS) entry which is preliminary data.</text>
</comment>
<dbReference type="GeneID" id="58726113"/>
<proteinExistence type="predicted"/>
<dbReference type="PANTHER" id="PTHR38420">
    <property type="entry name" value="AP-4-A PHOSPHORYLASE II"/>
    <property type="match status" value="1"/>
</dbReference>
<dbReference type="InterPro" id="IPR036265">
    <property type="entry name" value="HIT-like_sf"/>
</dbReference>
<dbReference type="Pfam" id="PF09830">
    <property type="entry name" value="ATP_transf"/>
    <property type="match status" value="1"/>
</dbReference>
<dbReference type="InterPro" id="IPR009163">
    <property type="entry name" value="Ap4A_phos1/2"/>
</dbReference>
<organism evidence="3 4">
    <name type="scientific">Trichormus variabilis N2B</name>
    <dbReference type="NCBI Taxonomy" id="2681315"/>
    <lineage>
        <taxon>Bacteria</taxon>
        <taxon>Bacillati</taxon>
        <taxon>Cyanobacteriota</taxon>
        <taxon>Cyanophyceae</taxon>
        <taxon>Nostocales</taxon>
        <taxon>Nostocaceae</taxon>
        <taxon>Trichormus</taxon>
    </lineage>
</organism>
<dbReference type="Gene3D" id="3.30.428.70">
    <property type="match status" value="1"/>
</dbReference>
<protein>
    <submittedName>
        <fullName evidence="3">Phosphorylase</fullName>
    </submittedName>
</protein>
<dbReference type="PIRSF" id="PIRSF000846">
    <property type="entry name" value="ATP_adenylyltr"/>
    <property type="match status" value="1"/>
</dbReference>
<name>A0ABR6SFU7_ANAVA</name>